<dbReference type="AlphaFoldDB" id="A0A1C4V3V8"/>
<protein>
    <submittedName>
        <fullName evidence="2">Uncharacterized protein</fullName>
    </submittedName>
</protein>
<keyword evidence="1" id="KW-0472">Membrane</keyword>
<dbReference type="EMBL" id="FMCR01000001">
    <property type="protein sequence ID" value="SCE78662.1"/>
    <property type="molecule type" value="Genomic_DNA"/>
</dbReference>
<evidence type="ECO:0000256" key="1">
    <source>
        <dbReference type="SAM" id="Phobius"/>
    </source>
</evidence>
<feature type="transmembrane region" description="Helical" evidence="1">
    <location>
        <begin position="25"/>
        <end position="44"/>
    </location>
</feature>
<evidence type="ECO:0000313" key="3">
    <source>
        <dbReference type="Proteomes" id="UP000198864"/>
    </source>
</evidence>
<evidence type="ECO:0000313" key="2">
    <source>
        <dbReference type="EMBL" id="SCE78662.1"/>
    </source>
</evidence>
<dbReference type="STRING" id="285676.GA0070561_1638"/>
<organism evidence="2 3">
    <name type="scientific">Micromonospora saelicesensis</name>
    <dbReference type="NCBI Taxonomy" id="285676"/>
    <lineage>
        <taxon>Bacteria</taxon>
        <taxon>Bacillati</taxon>
        <taxon>Actinomycetota</taxon>
        <taxon>Actinomycetes</taxon>
        <taxon>Micromonosporales</taxon>
        <taxon>Micromonosporaceae</taxon>
        <taxon>Micromonospora</taxon>
    </lineage>
</organism>
<proteinExistence type="predicted"/>
<reference evidence="2 3" key="1">
    <citation type="submission" date="2016-06" db="EMBL/GenBank/DDBJ databases">
        <authorList>
            <person name="Kjaerup R.B."/>
            <person name="Dalgaard T.S."/>
            <person name="Juul-Madsen H.R."/>
        </authorList>
    </citation>
    <scope>NUCLEOTIDE SEQUENCE [LARGE SCALE GENOMIC DNA]</scope>
    <source>
        <strain evidence="2 3">DSM 44871</strain>
    </source>
</reference>
<keyword evidence="1" id="KW-1133">Transmembrane helix</keyword>
<dbReference type="Proteomes" id="UP000198864">
    <property type="component" value="Unassembled WGS sequence"/>
</dbReference>
<gene>
    <name evidence="2" type="ORF">GA0070561_1638</name>
</gene>
<accession>A0A1C4V3V8</accession>
<name>A0A1C4V3V8_9ACTN</name>
<keyword evidence="1" id="KW-0812">Transmembrane</keyword>
<sequence length="48" mass="5155">MSLVAGFMTTLLSMMSDYDGLEPHILAAFLILTGLGLRIEAAIADRKS</sequence>